<dbReference type="EMBL" id="JAEHOE010000059">
    <property type="protein sequence ID" value="KAG2490726.1"/>
    <property type="molecule type" value="Genomic_DNA"/>
</dbReference>
<name>A0A835XV69_9CHLO</name>
<feature type="binding site" evidence="5">
    <location>
        <position position="100"/>
    </location>
    <ligand>
        <name>Zn(2+)</name>
        <dbReference type="ChEBI" id="CHEBI:29105"/>
    </ligand>
</feature>
<protein>
    <submittedName>
        <fullName evidence="7">Uncharacterized protein</fullName>
    </submittedName>
</protein>
<feature type="transmembrane region" description="Helical" evidence="6">
    <location>
        <begin position="118"/>
        <end position="137"/>
    </location>
</feature>
<keyword evidence="5" id="KW-0479">Metal-binding</keyword>
<dbReference type="GO" id="GO:0009744">
    <property type="term" value="P:response to sucrose"/>
    <property type="evidence" value="ECO:0007669"/>
    <property type="project" value="UniProtKB-ARBA"/>
</dbReference>
<dbReference type="PANTHER" id="PTHR20855">
    <property type="entry name" value="ADIPOR/PROGESTIN RECEPTOR-RELATED"/>
    <property type="match status" value="1"/>
</dbReference>
<feature type="transmembrane region" description="Helical" evidence="6">
    <location>
        <begin position="76"/>
        <end position="97"/>
    </location>
</feature>
<evidence type="ECO:0000256" key="1">
    <source>
        <dbReference type="ARBA" id="ARBA00004141"/>
    </source>
</evidence>
<dbReference type="GO" id="GO:0046872">
    <property type="term" value="F:metal ion binding"/>
    <property type="evidence" value="ECO:0007669"/>
    <property type="project" value="UniProtKB-KW"/>
</dbReference>
<keyword evidence="3 6" id="KW-1133">Transmembrane helix</keyword>
<feature type="binding site" evidence="5">
    <location>
        <position position="266"/>
    </location>
    <ligand>
        <name>Zn(2+)</name>
        <dbReference type="ChEBI" id="CHEBI:29105"/>
    </ligand>
</feature>
<evidence type="ECO:0000256" key="6">
    <source>
        <dbReference type="SAM" id="Phobius"/>
    </source>
</evidence>
<organism evidence="7 8">
    <name type="scientific">Edaphochlamys debaryana</name>
    <dbReference type="NCBI Taxonomy" id="47281"/>
    <lineage>
        <taxon>Eukaryota</taxon>
        <taxon>Viridiplantae</taxon>
        <taxon>Chlorophyta</taxon>
        <taxon>core chlorophytes</taxon>
        <taxon>Chlorophyceae</taxon>
        <taxon>CS clade</taxon>
        <taxon>Chlamydomonadales</taxon>
        <taxon>Chlamydomonadales incertae sedis</taxon>
        <taxon>Edaphochlamys</taxon>
    </lineage>
</organism>
<gene>
    <name evidence="7" type="ORF">HYH03_010882</name>
</gene>
<dbReference type="GO" id="GO:0016020">
    <property type="term" value="C:membrane"/>
    <property type="evidence" value="ECO:0007669"/>
    <property type="project" value="UniProtKB-SubCell"/>
</dbReference>
<keyword evidence="4 6" id="KW-0472">Membrane</keyword>
<reference evidence="7" key="1">
    <citation type="journal article" date="2020" name="bioRxiv">
        <title>Comparative genomics of Chlamydomonas.</title>
        <authorList>
            <person name="Craig R.J."/>
            <person name="Hasan A.R."/>
            <person name="Ness R.W."/>
            <person name="Keightley P.D."/>
        </authorList>
    </citation>
    <scope>NUCLEOTIDE SEQUENCE</scope>
    <source>
        <strain evidence="7">CCAP 11/70</strain>
    </source>
</reference>
<sequence length="294" mass="32128">MPMRTGLRDEEVPLGLRLAGVTTGYRQGGSYGDCLWGRGGLFTWHNQTLNSWTMIWGWMLSTALLRWTLLTLKPTGLALVAFVCLWLTPTLHLPFTVGYHQFLCMSPYILRRWRALDVIFIFVASVPLTFALAFFVVPLPAALGLTGVTLGLALHAWHHAASLKAGAEIDKGANTRYVGYVVIVYTFPILLQAGADLLDLALDADGLGLGHAWRGGQAHDRSFVPGLAAAVAFSFVHGAATYVASFPDVWAPGRFDLVGAAQQHMHVAIVGTHALEWLFLIHMFQRKRAAAGHV</sequence>
<evidence type="ECO:0000256" key="4">
    <source>
        <dbReference type="ARBA" id="ARBA00023136"/>
    </source>
</evidence>
<dbReference type="InterPro" id="IPR004254">
    <property type="entry name" value="AdipoR/HlyIII-related"/>
</dbReference>
<feature type="transmembrane region" description="Helical" evidence="6">
    <location>
        <begin position="177"/>
        <end position="202"/>
    </location>
</feature>
<accession>A0A835XV69</accession>
<evidence type="ECO:0000256" key="3">
    <source>
        <dbReference type="ARBA" id="ARBA00022989"/>
    </source>
</evidence>
<dbReference type="AlphaFoldDB" id="A0A835XV69"/>
<proteinExistence type="predicted"/>
<feature type="transmembrane region" description="Helical" evidence="6">
    <location>
        <begin position="223"/>
        <end position="244"/>
    </location>
</feature>
<comment type="caution">
    <text evidence="7">The sequence shown here is derived from an EMBL/GenBank/DDBJ whole genome shotgun (WGS) entry which is preliminary data.</text>
</comment>
<evidence type="ECO:0000313" key="8">
    <source>
        <dbReference type="Proteomes" id="UP000612055"/>
    </source>
</evidence>
<keyword evidence="2 6" id="KW-0812">Transmembrane</keyword>
<evidence type="ECO:0000313" key="7">
    <source>
        <dbReference type="EMBL" id="KAG2490726.1"/>
    </source>
</evidence>
<keyword evidence="8" id="KW-1185">Reference proteome</keyword>
<feature type="transmembrane region" description="Helical" evidence="6">
    <location>
        <begin position="52"/>
        <end position="70"/>
    </location>
</feature>
<dbReference type="PANTHER" id="PTHR20855:SF136">
    <property type="match status" value="1"/>
</dbReference>
<dbReference type="OrthoDB" id="529367at2759"/>
<evidence type="ECO:0000256" key="5">
    <source>
        <dbReference type="PIRSR" id="PIRSR604254-1"/>
    </source>
</evidence>
<keyword evidence="5" id="KW-0862">Zinc</keyword>
<comment type="subcellular location">
    <subcellularLocation>
        <location evidence="1">Membrane</location>
        <topology evidence="1">Multi-pass membrane protein</topology>
    </subcellularLocation>
</comment>
<dbReference type="GO" id="GO:0038023">
    <property type="term" value="F:signaling receptor activity"/>
    <property type="evidence" value="ECO:0007669"/>
    <property type="project" value="TreeGrafter"/>
</dbReference>
<dbReference type="Proteomes" id="UP000612055">
    <property type="component" value="Unassembled WGS sequence"/>
</dbReference>
<evidence type="ECO:0000256" key="2">
    <source>
        <dbReference type="ARBA" id="ARBA00022692"/>
    </source>
</evidence>